<accession>A0AAN6SX00</accession>
<reference evidence="1" key="2">
    <citation type="submission" date="2023-05" db="EMBL/GenBank/DDBJ databases">
        <authorList>
            <consortium name="Lawrence Berkeley National Laboratory"/>
            <person name="Steindorff A."/>
            <person name="Hensen N."/>
            <person name="Bonometti L."/>
            <person name="Westerberg I."/>
            <person name="Brannstrom I.O."/>
            <person name="Guillou S."/>
            <person name="Cros-Aarteil S."/>
            <person name="Calhoun S."/>
            <person name="Haridas S."/>
            <person name="Kuo A."/>
            <person name="Mondo S."/>
            <person name="Pangilinan J."/>
            <person name="Riley R."/>
            <person name="Labutti K."/>
            <person name="Andreopoulos B."/>
            <person name="Lipzen A."/>
            <person name="Chen C."/>
            <person name="Yanf M."/>
            <person name="Daum C."/>
            <person name="Ng V."/>
            <person name="Clum A."/>
            <person name="Ohm R."/>
            <person name="Martin F."/>
            <person name="Silar P."/>
            <person name="Natvig D."/>
            <person name="Lalanne C."/>
            <person name="Gautier V."/>
            <person name="Ament-Velasquez S.L."/>
            <person name="Kruys A."/>
            <person name="Hutchinson M.I."/>
            <person name="Powell A.J."/>
            <person name="Barry K."/>
            <person name="Miller A.N."/>
            <person name="Grigoriev I.V."/>
            <person name="Debuchy R."/>
            <person name="Gladieux P."/>
            <person name="Thoren M.H."/>
            <person name="Johannesson H."/>
        </authorList>
    </citation>
    <scope>NUCLEOTIDE SEQUENCE</scope>
    <source>
        <strain evidence="1">CBS 757.83</strain>
    </source>
</reference>
<dbReference type="Proteomes" id="UP001305647">
    <property type="component" value="Unassembled WGS sequence"/>
</dbReference>
<dbReference type="EMBL" id="MU863738">
    <property type="protein sequence ID" value="KAK4096116.1"/>
    <property type="molecule type" value="Genomic_DNA"/>
</dbReference>
<keyword evidence="2" id="KW-1185">Reference proteome</keyword>
<comment type="caution">
    <text evidence="1">The sequence shown here is derived from an EMBL/GenBank/DDBJ whole genome shotgun (WGS) entry which is preliminary data.</text>
</comment>
<gene>
    <name evidence="1" type="ORF">N658DRAFT_436799</name>
</gene>
<proteinExistence type="predicted"/>
<sequence>MLGEWHSAAARLFSHVAPGRLALSVVCDIDPGNPRAIEVATSVVEPIRLLPRGHLKECHIRLAKTADHQLQQLAQDTVSHACGIPTPSFTPPSKATTTLATLPRELRIIVLKYTDLVTPSREVTWSRHDRAYLVKVYEIDQFFRCWVEGHGCFCRRQHSAFSLGCTCWAPPGPALFLICRALYEDAQFVFFSCNRFIVHDYKVMPPYALPILEQHDEEQGADYDYEQSLPSYPYPYERFAVSEFLHDVVPAPSVSHLRFLELVFPPYRPGSWPDAQHPAMLDWRATVDWLGDMINLSGFTLRLMVAGQSPSVGPPVYWCRITDEEAETVMASYMDLLQPFTQLASDGLARFYAQFPYPWQLTRECSMYAEDHNWLQEKEDALQERAERHVMGRRYKGFYANRWEEPKPSNWCLSYYT</sequence>
<dbReference type="AlphaFoldDB" id="A0AAN6SX00"/>
<reference evidence="1" key="1">
    <citation type="journal article" date="2023" name="Mol. Phylogenet. Evol.">
        <title>Genome-scale phylogeny and comparative genomics of the fungal order Sordariales.</title>
        <authorList>
            <person name="Hensen N."/>
            <person name="Bonometti L."/>
            <person name="Westerberg I."/>
            <person name="Brannstrom I.O."/>
            <person name="Guillou S."/>
            <person name="Cros-Aarteil S."/>
            <person name="Calhoun S."/>
            <person name="Haridas S."/>
            <person name="Kuo A."/>
            <person name="Mondo S."/>
            <person name="Pangilinan J."/>
            <person name="Riley R."/>
            <person name="LaButti K."/>
            <person name="Andreopoulos B."/>
            <person name="Lipzen A."/>
            <person name="Chen C."/>
            <person name="Yan M."/>
            <person name="Daum C."/>
            <person name="Ng V."/>
            <person name="Clum A."/>
            <person name="Steindorff A."/>
            <person name="Ohm R.A."/>
            <person name="Martin F."/>
            <person name="Silar P."/>
            <person name="Natvig D.O."/>
            <person name="Lalanne C."/>
            <person name="Gautier V."/>
            <person name="Ament-Velasquez S.L."/>
            <person name="Kruys A."/>
            <person name="Hutchinson M.I."/>
            <person name="Powell A.J."/>
            <person name="Barry K."/>
            <person name="Miller A.N."/>
            <person name="Grigoriev I.V."/>
            <person name="Debuchy R."/>
            <person name="Gladieux P."/>
            <person name="Hiltunen Thoren M."/>
            <person name="Johannesson H."/>
        </authorList>
    </citation>
    <scope>NUCLEOTIDE SEQUENCE</scope>
    <source>
        <strain evidence="1">CBS 757.83</strain>
    </source>
</reference>
<name>A0AAN6SX00_9PEZI</name>
<evidence type="ECO:0000313" key="1">
    <source>
        <dbReference type="EMBL" id="KAK4096116.1"/>
    </source>
</evidence>
<protein>
    <submittedName>
        <fullName evidence="1">Uncharacterized protein</fullName>
    </submittedName>
</protein>
<evidence type="ECO:0000313" key="2">
    <source>
        <dbReference type="Proteomes" id="UP001305647"/>
    </source>
</evidence>
<organism evidence="1 2">
    <name type="scientific">Parathielavia hyrcaniae</name>
    <dbReference type="NCBI Taxonomy" id="113614"/>
    <lineage>
        <taxon>Eukaryota</taxon>
        <taxon>Fungi</taxon>
        <taxon>Dikarya</taxon>
        <taxon>Ascomycota</taxon>
        <taxon>Pezizomycotina</taxon>
        <taxon>Sordariomycetes</taxon>
        <taxon>Sordariomycetidae</taxon>
        <taxon>Sordariales</taxon>
        <taxon>Chaetomiaceae</taxon>
        <taxon>Parathielavia</taxon>
    </lineage>
</organism>